<dbReference type="SUPFAM" id="SSF53335">
    <property type="entry name" value="S-adenosyl-L-methionine-dependent methyltransferases"/>
    <property type="match status" value="1"/>
</dbReference>
<sequence length="438" mass="50056">MALIKLFEPQLTRFARNSVLATLSKIQNGEIIIVIKDGLEDTTFTFGSTKADADILSTTVTILDRSVWTRLISNLDVGVAESYMLQHLECSDLLNLFMIYIQNWETFGSGNPFFQIIPRFFRLLRPTNDPAHALKNASFHYDTSNDLFTGFLSPDLNYSCALWSPEPGESLETAQMRKVRNIINLARISSTDHILDIGGGWGSLAIEAVRMTGCRVTAISLSKEQKTLFDKRVQEVGYSDRIEMIICDYRKTPRPESGYDRIVSVEMLEHVGREHMDEYFSTISHLLKPEGGVMVIQGITMINKFSNFRTKVDNFIDRYIFPGGYLPPINSLLSSIQTGSKGALEIESVQSIGPHYIRTLRLWAEKFEQNWPNIKEKYIEAKKQEGQMLKETELEAFRRRWEYYFKYCEVGFRAGVLGDHVVSAVRRPMPEFPNDVPL</sequence>
<evidence type="ECO:0000256" key="2">
    <source>
        <dbReference type="ARBA" id="ARBA00022603"/>
    </source>
</evidence>
<evidence type="ECO:0000313" key="7">
    <source>
        <dbReference type="Proteomes" id="UP000800093"/>
    </source>
</evidence>
<dbReference type="InterPro" id="IPR050723">
    <property type="entry name" value="CFA/CMAS"/>
</dbReference>
<organism evidence="6 7">
    <name type="scientific">Lojkania enalia</name>
    <dbReference type="NCBI Taxonomy" id="147567"/>
    <lineage>
        <taxon>Eukaryota</taxon>
        <taxon>Fungi</taxon>
        <taxon>Dikarya</taxon>
        <taxon>Ascomycota</taxon>
        <taxon>Pezizomycotina</taxon>
        <taxon>Dothideomycetes</taxon>
        <taxon>Pleosporomycetidae</taxon>
        <taxon>Pleosporales</taxon>
        <taxon>Pleosporales incertae sedis</taxon>
        <taxon>Lojkania</taxon>
    </lineage>
</organism>
<accession>A0A9P4N5A1</accession>
<comment type="caution">
    <text evidence="6">The sequence shown here is derived from an EMBL/GenBank/DDBJ whole genome shotgun (WGS) entry which is preliminary data.</text>
</comment>
<dbReference type="Pfam" id="PF02353">
    <property type="entry name" value="CMAS"/>
    <property type="match status" value="1"/>
</dbReference>
<evidence type="ECO:0000256" key="3">
    <source>
        <dbReference type="ARBA" id="ARBA00022679"/>
    </source>
</evidence>
<dbReference type="CDD" id="cd02440">
    <property type="entry name" value="AdoMet_MTases"/>
    <property type="match status" value="1"/>
</dbReference>
<dbReference type="OrthoDB" id="8300214at2759"/>
<keyword evidence="2" id="KW-0489">Methyltransferase</keyword>
<dbReference type="GO" id="GO:0008168">
    <property type="term" value="F:methyltransferase activity"/>
    <property type="evidence" value="ECO:0007669"/>
    <property type="project" value="UniProtKB-KW"/>
</dbReference>
<dbReference type="Gene3D" id="3.40.50.150">
    <property type="entry name" value="Vaccinia Virus protein VP39"/>
    <property type="match status" value="1"/>
</dbReference>
<reference evidence="7" key="1">
    <citation type="journal article" date="2020" name="Stud. Mycol.">
        <title>101 Dothideomycetes genomes: A test case for predicting lifestyles and emergence of pathogens.</title>
        <authorList>
            <person name="Haridas S."/>
            <person name="Albert R."/>
            <person name="Binder M."/>
            <person name="Bloem J."/>
            <person name="LaButti K."/>
            <person name="Salamov A."/>
            <person name="Andreopoulos B."/>
            <person name="Baker S."/>
            <person name="Barry K."/>
            <person name="Bills G."/>
            <person name="Bluhm B."/>
            <person name="Cannon C."/>
            <person name="Castanera R."/>
            <person name="Culley D."/>
            <person name="Daum C."/>
            <person name="Ezra D."/>
            <person name="Gonzalez J."/>
            <person name="Henrissat B."/>
            <person name="Kuo A."/>
            <person name="Liang C."/>
            <person name="Lipzen A."/>
            <person name="Lutzoni F."/>
            <person name="Magnuson J."/>
            <person name="Mondo S."/>
            <person name="Nolan M."/>
            <person name="Ohm R."/>
            <person name="Pangilinan J."/>
            <person name="Park H.-J."/>
            <person name="Ramirez L."/>
            <person name="Alfaro M."/>
            <person name="Sun H."/>
            <person name="Tritt A."/>
            <person name="Yoshinaga Y."/>
            <person name="Zwiers L.-H."/>
            <person name="Turgeon B."/>
            <person name="Goodwin S."/>
            <person name="Spatafora J."/>
            <person name="Crous P."/>
            <person name="Grigoriev I."/>
        </authorList>
    </citation>
    <scope>NUCLEOTIDE SEQUENCE [LARGE SCALE GENOMIC DNA]</scope>
    <source>
        <strain evidence="7">CBS 304.66</strain>
    </source>
</reference>
<evidence type="ECO:0000256" key="4">
    <source>
        <dbReference type="ARBA" id="ARBA00022691"/>
    </source>
</evidence>
<name>A0A9P4N5A1_9PLEO</name>
<dbReference type="GO" id="GO:0008610">
    <property type="term" value="P:lipid biosynthetic process"/>
    <property type="evidence" value="ECO:0007669"/>
    <property type="project" value="InterPro"/>
</dbReference>
<evidence type="ECO:0000313" key="6">
    <source>
        <dbReference type="EMBL" id="KAF2263054.1"/>
    </source>
</evidence>
<dbReference type="EMBL" id="ML986632">
    <property type="protein sequence ID" value="KAF2263054.1"/>
    <property type="molecule type" value="Genomic_DNA"/>
</dbReference>
<dbReference type="PANTHER" id="PTHR43667:SF2">
    <property type="entry name" value="FATTY ACID C-METHYL TRANSFERASE"/>
    <property type="match status" value="1"/>
</dbReference>
<gene>
    <name evidence="6" type="ORF">CC78DRAFT_618004</name>
</gene>
<dbReference type="GO" id="GO:0032259">
    <property type="term" value="P:methylation"/>
    <property type="evidence" value="ECO:0007669"/>
    <property type="project" value="UniProtKB-KW"/>
</dbReference>
<dbReference type="InterPro" id="IPR003333">
    <property type="entry name" value="CMAS"/>
</dbReference>
<keyword evidence="4" id="KW-0949">S-adenosyl-L-methionine</keyword>
<dbReference type="InterPro" id="IPR029063">
    <property type="entry name" value="SAM-dependent_MTases_sf"/>
</dbReference>
<dbReference type="PANTHER" id="PTHR43667">
    <property type="entry name" value="CYCLOPROPANE-FATTY-ACYL-PHOSPHOLIPID SYNTHASE"/>
    <property type="match status" value="1"/>
</dbReference>
<evidence type="ECO:0000256" key="1">
    <source>
        <dbReference type="ARBA" id="ARBA00010815"/>
    </source>
</evidence>
<keyword evidence="5" id="KW-0443">Lipid metabolism</keyword>
<dbReference type="Proteomes" id="UP000800093">
    <property type="component" value="Unassembled WGS sequence"/>
</dbReference>
<keyword evidence="7" id="KW-1185">Reference proteome</keyword>
<proteinExistence type="inferred from homology"/>
<protein>
    <submittedName>
        <fullName evidence="6">Cyclopropane-fatty-acyl-phospholipid synthase</fullName>
    </submittedName>
</protein>
<comment type="similarity">
    <text evidence="1">Belongs to the CFA/CMAS family.</text>
</comment>
<dbReference type="AlphaFoldDB" id="A0A9P4N5A1"/>
<dbReference type="PIRSF" id="PIRSF003085">
    <property type="entry name" value="CMAS"/>
    <property type="match status" value="1"/>
</dbReference>
<keyword evidence="3" id="KW-0808">Transferase</keyword>
<evidence type="ECO:0000256" key="5">
    <source>
        <dbReference type="ARBA" id="ARBA00023098"/>
    </source>
</evidence>